<keyword evidence="3 11" id="KW-0812">Transmembrane</keyword>
<comment type="caution">
    <text evidence="14">The sequence shown here is derived from an EMBL/GenBank/DDBJ whole genome shotgun (WGS) entry which is preliminary data.</text>
</comment>
<evidence type="ECO:0000256" key="1">
    <source>
        <dbReference type="ARBA" id="ARBA00004141"/>
    </source>
</evidence>
<feature type="transmembrane region" description="Helical" evidence="11">
    <location>
        <begin position="203"/>
        <end position="224"/>
    </location>
</feature>
<keyword evidence="8" id="KW-1015">Disulfide bond</keyword>
<feature type="transmembrane region" description="Helical" evidence="11">
    <location>
        <begin position="419"/>
        <end position="436"/>
    </location>
</feature>
<feature type="transmembrane region" description="Helical" evidence="11">
    <location>
        <begin position="152"/>
        <end position="172"/>
    </location>
</feature>
<feature type="domain" description="SPW repeat-containing integral membrane" evidence="12">
    <location>
        <begin position="347"/>
        <end position="435"/>
    </location>
</feature>
<dbReference type="InterPro" id="IPR038354">
    <property type="entry name" value="VKOR_sf"/>
</dbReference>
<gene>
    <name evidence="14" type="ORF">ACFPFO_16395</name>
</gene>
<feature type="domain" description="Vitamin K epoxide reductase" evidence="13">
    <location>
        <begin position="157"/>
        <end position="284"/>
    </location>
</feature>
<feature type="transmembrane region" description="Helical" evidence="11">
    <location>
        <begin position="337"/>
        <end position="358"/>
    </location>
</feature>
<evidence type="ECO:0000256" key="3">
    <source>
        <dbReference type="ARBA" id="ARBA00022692"/>
    </source>
</evidence>
<sequence length="457" mass="49832">MSEYHGSSSDGTASHHEESHEPGTMMLQHPTMETWPQYPIIILGLWLLASPFTFGYESLAMTVSDIISGTILIVLAAMVLVLQSGWANYANGFVGLWLLLAPLLFWAPTSAAYLNNTLVGVFVITFAVLVVMRMEMSGPDVPRGWTYNPSTAAQRAPILIAALIGFFFSMHMTTYQIGYTDFVFEPFFGQGTVNVLTSDISEMFPVSDAGLGAVAYAIEVLMVFMGDKRRWRTMPWMVTLFGIVVIPLGFVSIILIILQPLAVGSWCALCLLSALAMLFMIALTVDEVVAMGQFLYRRTREGESLWRAFWMGGTFPESEAGVNEKTRSDAGSPRSMFWGLTTSWYLVVATGLGLWLMASPAILGTTGGAANSNQLVGALAVTFSVIAMGEPARIVRFINVPLGIWIIVAPWILTGASTLTLVNSLAVGVLLVLISIPRGTIRDNYGAWDRIAKYSVM</sequence>
<feature type="transmembrane region" description="Helical" evidence="11">
    <location>
        <begin position="263"/>
        <end position="285"/>
    </location>
</feature>
<dbReference type="InterPro" id="IPR012932">
    <property type="entry name" value="VKOR"/>
</dbReference>
<feature type="transmembrane region" description="Helical" evidence="11">
    <location>
        <begin position="236"/>
        <end position="257"/>
    </location>
</feature>
<feature type="transmembrane region" description="Helical" evidence="11">
    <location>
        <begin position="60"/>
        <end position="82"/>
    </location>
</feature>
<evidence type="ECO:0000256" key="8">
    <source>
        <dbReference type="ARBA" id="ARBA00023157"/>
    </source>
</evidence>
<dbReference type="Pfam" id="PF07884">
    <property type="entry name" value="VKOR"/>
    <property type="match status" value="1"/>
</dbReference>
<evidence type="ECO:0000256" key="2">
    <source>
        <dbReference type="ARBA" id="ARBA00006214"/>
    </source>
</evidence>
<keyword evidence="7 11" id="KW-0472">Membrane</keyword>
<feature type="domain" description="SPW repeat-containing integral membrane" evidence="12">
    <location>
        <begin position="35"/>
        <end position="127"/>
    </location>
</feature>
<dbReference type="Pfam" id="PF03779">
    <property type="entry name" value="SPW"/>
    <property type="match status" value="2"/>
</dbReference>
<evidence type="ECO:0000256" key="4">
    <source>
        <dbReference type="ARBA" id="ARBA00022719"/>
    </source>
</evidence>
<proteinExistence type="inferred from homology"/>
<evidence type="ECO:0000256" key="11">
    <source>
        <dbReference type="SAM" id="Phobius"/>
    </source>
</evidence>
<evidence type="ECO:0000256" key="9">
    <source>
        <dbReference type="ARBA" id="ARBA00023284"/>
    </source>
</evidence>
<keyword evidence="15" id="KW-1185">Reference proteome</keyword>
<evidence type="ECO:0000313" key="15">
    <source>
        <dbReference type="Proteomes" id="UP001595925"/>
    </source>
</evidence>
<evidence type="ECO:0000259" key="13">
    <source>
        <dbReference type="Pfam" id="PF07884"/>
    </source>
</evidence>
<keyword evidence="9" id="KW-0676">Redox-active center</keyword>
<feature type="region of interest" description="Disordered" evidence="10">
    <location>
        <begin position="1"/>
        <end position="22"/>
    </location>
</feature>
<dbReference type="InterPro" id="IPR005530">
    <property type="entry name" value="SPW"/>
</dbReference>
<dbReference type="GO" id="GO:0048038">
    <property type="term" value="F:quinone binding"/>
    <property type="evidence" value="ECO:0007669"/>
    <property type="project" value="UniProtKB-KW"/>
</dbReference>
<accession>A0ABD5QI82</accession>
<name>A0ABD5QI82_9EURY</name>
<dbReference type="GO" id="GO:0016020">
    <property type="term" value="C:membrane"/>
    <property type="evidence" value="ECO:0007669"/>
    <property type="project" value="UniProtKB-SubCell"/>
</dbReference>
<keyword evidence="4" id="KW-0874">Quinone</keyword>
<feature type="transmembrane region" description="Helical" evidence="11">
    <location>
        <begin position="89"/>
        <end position="107"/>
    </location>
</feature>
<evidence type="ECO:0000256" key="10">
    <source>
        <dbReference type="SAM" id="MobiDB-lite"/>
    </source>
</evidence>
<organism evidence="14 15">
    <name type="scientific">Saliphagus infecundisoli</name>
    <dbReference type="NCBI Taxonomy" id="1849069"/>
    <lineage>
        <taxon>Archaea</taxon>
        <taxon>Methanobacteriati</taxon>
        <taxon>Methanobacteriota</taxon>
        <taxon>Stenosarchaea group</taxon>
        <taxon>Halobacteria</taxon>
        <taxon>Halobacteriales</taxon>
        <taxon>Natrialbaceae</taxon>
        <taxon>Saliphagus</taxon>
    </lineage>
</organism>
<dbReference type="GO" id="GO:0016491">
    <property type="term" value="F:oxidoreductase activity"/>
    <property type="evidence" value="ECO:0007669"/>
    <property type="project" value="UniProtKB-KW"/>
</dbReference>
<comment type="similarity">
    <text evidence="2">Belongs to the VKOR family.</text>
</comment>
<dbReference type="RefSeq" id="WP_224829811.1">
    <property type="nucleotide sequence ID" value="NZ_JAIVEF010000027.1"/>
</dbReference>
<feature type="transmembrane region" description="Helical" evidence="11">
    <location>
        <begin position="370"/>
        <end position="387"/>
    </location>
</feature>
<dbReference type="Proteomes" id="UP001595925">
    <property type="component" value="Unassembled WGS sequence"/>
</dbReference>
<dbReference type="Gene3D" id="1.20.1440.130">
    <property type="entry name" value="VKOR domain"/>
    <property type="match status" value="1"/>
</dbReference>
<reference evidence="14 15" key="1">
    <citation type="journal article" date="2019" name="Int. J. Syst. Evol. Microbiol.">
        <title>The Global Catalogue of Microorganisms (GCM) 10K type strain sequencing project: providing services to taxonomists for standard genome sequencing and annotation.</title>
        <authorList>
            <consortium name="The Broad Institute Genomics Platform"/>
            <consortium name="The Broad Institute Genome Sequencing Center for Infectious Disease"/>
            <person name="Wu L."/>
            <person name="Ma J."/>
        </authorList>
    </citation>
    <scope>NUCLEOTIDE SEQUENCE [LARGE SCALE GENOMIC DNA]</scope>
    <source>
        <strain evidence="14 15">CGMCC 1.15824</strain>
    </source>
</reference>
<keyword evidence="6" id="KW-0560">Oxidoreductase</keyword>
<dbReference type="AlphaFoldDB" id="A0ABD5QI82"/>
<comment type="subcellular location">
    <subcellularLocation>
        <location evidence="1">Membrane</location>
        <topology evidence="1">Multi-pass membrane protein</topology>
    </subcellularLocation>
</comment>
<evidence type="ECO:0000256" key="6">
    <source>
        <dbReference type="ARBA" id="ARBA00023002"/>
    </source>
</evidence>
<keyword evidence="5 11" id="KW-1133">Transmembrane helix</keyword>
<feature type="transmembrane region" description="Helical" evidence="11">
    <location>
        <begin position="35"/>
        <end position="54"/>
    </location>
</feature>
<dbReference type="EMBL" id="JBHSJG010000046">
    <property type="protein sequence ID" value="MFC4989306.1"/>
    <property type="molecule type" value="Genomic_DNA"/>
</dbReference>
<evidence type="ECO:0000256" key="5">
    <source>
        <dbReference type="ARBA" id="ARBA00022989"/>
    </source>
</evidence>
<dbReference type="CDD" id="cd12919">
    <property type="entry name" value="VKOR_2"/>
    <property type="match status" value="1"/>
</dbReference>
<protein>
    <submittedName>
        <fullName evidence="14">Vitamin K epoxide reductase family protein</fullName>
    </submittedName>
</protein>
<feature type="transmembrane region" description="Helical" evidence="11">
    <location>
        <begin position="113"/>
        <end position="132"/>
    </location>
</feature>
<evidence type="ECO:0000256" key="7">
    <source>
        <dbReference type="ARBA" id="ARBA00023136"/>
    </source>
</evidence>
<evidence type="ECO:0000313" key="14">
    <source>
        <dbReference type="EMBL" id="MFC4989306.1"/>
    </source>
</evidence>
<evidence type="ECO:0000259" key="12">
    <source>
        <dbReference type="Pfam" id="PF03779"/>
    </source>
</evidence>
<feature type="compositionally biased region" description="Polar residues" evidence="10">
    <location>
        <begin position="1"/>
        <end position="12"/>
    </location>
</feature>